<evidence type="ECO:0000313" key="3">
    <source>
        <dbReference type="Proteomes" id="UP000249260"/>
    </source>
</evidence>
<organism evidence="2 3">
    <name type="scientific">Paenibacillus montanisoli</name>
    <dbReference type="NCBI Taxonomy" id="2081970"/>
    <lineage>
        <taxon>Bacteria</taxon>
        <taxon>Bacillati</taxon>
        <taxon>Bacillota</taxon>
        <taxon>Bacilli</taxon>
        <taxon>Bacillales</taxon>
        <taxon>Paenibacillaceae</taxon>
        <taxon>Paenibacillus</taxon>
    </lineage>
</organism>
<reference evidence="2 3" key="1">
    <citation type="submission" date="2018-06" db="EMBL/GenBank/DDBJ databases">
        <title>Paenibacillus montanisoli sp. nov., isolated from mountain area soil.</title>
        <authorList>
            <person name="Wu M."/>
        </authorList>
    </citation>
    <scope>NUCLEOTIDE SEQUENCE [LARGE SCALE GENOMIC DNA]</scope>
    <source>
        <strain evidence="2 3">RA17</strain>
    </source>
</reference>
<evidence type="ECO:0000256" key="1">
    <source>
        <dbReference type="SAM" id="MobiDB-lite"/>
    </source>
</evidence>
<dbReference type="Proteomes" id="UP000249260">
    <property type="component" value="Unassembled WGS sequence"/>
</dbReference>
<dbReference type="RefSeq" id="WP_112881422.1">
    <property type="nucleotide sequence ID" value="NZ_QLUW01000001.1"/>
</dbReference>
<sequence length="267" mass="29616">MSDFFTQMASRTLLVRSAESSPAFTLPKQKEGTLASPVLPRQAIAPLFALAPALEGEPRVEVREQAWSSKDEREPRTVYSLVERSRLFGRREKTRSESEREEVLGTMQPASPPQQERMIIASSRQSAEQKERLQRLDRLSFVPQQAIEAVFSPTTYVQQQNGLPTEQNQSEQPQQLIKEAGFPRLDSVFAPTTHMQQNRGGQSGEDPRQSATREASSAAVAPVIKVSIGRIEVRAVVAPAPSRQVAQAAAPRSALQEYLEARNQGKL</sequence>
<name>A0A328U6V4_9BACL</name>
<feature type="region of interest" description="Disordered" evidence="1">
    <location>
        <begin position="90"/>
        <end position="115"/>
    </location>
</feature>
<accession>A0A328U6V4</accession>
<protein>
    <submittedName>
        <fullName evidence="2">Uncharacterized protein</fullName>
    </submittedName>
</protein>
<dbReference type="AlphaFoldDB" id="A0A328U6V4"/>
<feature type="compositionally biased region" description="Polar residues" evidence="1">
    <location>
        <begin position="158"/>
        <end position="175"/>
    </location>
</feature>
<feature type="compositionally biased region" description="Basic and acidic residues" evidence="1">
    <location>
        <begin position="90"/>
        <end position="103"/>
    </location>
</feature>
<comment type="caution">
    <text evidence="2">The sequence shown here is derived from an EMBL/GenBank/DDBJ whole genome shotgun (WGS) entry which is preliminary data.</text>
</comment>
<dbReference type="EMBL" id="QLUW01000001">
    <property type="protein sequence ID" value="RAP78299.1"/>
    <property type="molecule type" value="Genomic_DNA"/>
</dbReference>
<evidence type="ECO:0000313" key="2">
    <source>
        <dbReference type="EMBL" id="RAP78299.1"/>
    </source>
</evidence>
<feature type="region of interest" description="Disordered" evidence="1">
    <location>
        <begin position="158"/>
        <end position="219"/>
    </location>
</feature>
<keyword evidence="3" id="KW-1185">Reference proteome</keyword>
<gene>
    <name evidence="2" type="ORF">DL346_07680</name>
</gene>
<proteinExistence type="predicted"/>